<reference evidence="8 9" key="1">
    <citation type="submission" date="2013-03" db="EMBL/GenBank/DDBJ databases">
        <title>The Genome Sequence of Exophiala aquamarina CBS 119918.</title>
        <authorList>
            <consortium name="The Broad Institute Genomics Platform"/>
            <person name="Cuomo C."/>
            <person name="de Hoog S."/>
            <person name="Gorbushina A."/>
            <person name="Walker B."/>
            <person name="Young S.K."/>
            <person name="Zeng Q."/>
            <person name="Gargeya S."/>
            <person name="Fitzgerald M."/>
            <person name="Haas B."/>
            <person name="Abouelleil A."/>
            <person name="Allen A.W."/>
            <person name="Alvarado L."/>
            <person name="Arachchi H.M."/>
            <person name="Berlin A.M."/>
            <person name="Chapman S.B."/>
            <person name="Gainer-Dewar J."/>
            <person name="Goldberg J."/>
            <person name="Griggs A."/>
            <person name="Gujja S."/>
            <person name="Hansen M."/>
            <person name="Howarth C."/>
            <person name="Imamovic A."/>
            <person name="Ireland A."/>
            <person name="Larimer J."/>
            <person name="McCowan C."/>
            <person name="Murphy C."/>
            <person name="Pearson M."/>
            <person name="Poon T.W."/>
            <person name="Priest M."/>
            <person name="Roberts A."/>
            <person name="Saif S."/>
            <person name="Shea T."/>
            <person name="Sisk P."/>
            <person name="Sykes S."/>
            <person name="Wortman J."/>
            <person name="Nusbaum C."/>
            <person name="Birren B."/>
        </authorList>
    </citation>
    <scope>NUCLEOTIDE SEQUENCE [LARGE SCALE GENOMIC DNA]</scope>
    <source>
        <strain evidence="8 9">CBS 119918</strain>
    </source>
</reference>
<feature type="domain" description="Major facilitator superfamily (MFS) profile" evidence="7">
    <location>
        <begin position="43"/>
        <end position="465"/>
    </location>
</feature>
<keyword evidence="3 6" id="KW-0812">Transmembrane</keyword>
<keyword evidence="9" id="KW-1185">Reference proteome</keyword>
<dbReference type="InterPro" id="IPR020846">
    <property type="entry name" value="MFS_dom"/>
</dbReference>
<protein>
    <recommendedName>
        <fullName evidence="7">Major facilitator superfamily (MFS) profile domain-containing protein</fullName>
    </recommendedName>
</protein>
<feature type="transmembrane region" description="Helical" evidence="6">
    <location>
        <begin position="109"/>
        <end position="129"/>
    </location>
</feature>
<dbReference type="AlphaFoldDB" id="A0A072PHH7"/>
<feature type="transmembrane region" description="Helical" evidence="6">
    <location>
        <begin position="310"/>
        <end position="330"/>
    </location>
</feature>
<dbReference type="PROSITE" id="PS50850">
    <property type="entry name" value="MFS"/>
    <property type="match status" value="1"/>
</dbReference>
<evidence type="ECO:0000313" key="8">
    <source>
        <dbReference type="EMBL" id="KEF59599.1"/>
    </source>
</evidence>
<dbReference type="EMBL" id="AMGV01000003">
    <property type="protein sequence ID" value="KEF59599.1"/>
    <property type="molecule type" value="Genomic_DNA"/>
</dbReference>
<comment type="subcellular location">
    <subcellularLocation>
        <location evidence="1">Membrane</location>
        <topology evidence="1">Multi-pass membrane protein</topology>
    </subcellularLocation>
</comment>
<name>A0A072PHH7_9EURO</name>
<evidence type="ECO:0000256" key="1">
    <source>
        <dbReference type="ARBA" id="ARBA00004141"/>
    </source>
</evidence>
<comment type="caution">
    <text evidence="8">The sequence shown here is derived from an EMBL/GenBank/DDBJ whole genome shotgun (WGS) entry which is preliminary data.</text>
</comment>
<keyword evidence="5 6" id="KW-0472">Membrane</keyword>
<dbReference type="GO" id="GO:0022857">
    <property type="term" value="F:transmembrane transporter activity"/>
    <property type="evidence" value="ECO:0007669"/>
    <property type="project" value="InterPro"/>
</dbReference>
<dbReference type="VEuPathDB" id="FungiDB:A1O9_04445"/>
<organism evidence="8 9">
    <name type="scientific">Exophiala aquamarina CBS 119918</name>
    <dbReference type="NCBI Taxonomy" id="1182545"/>
    <lineage>
        <taxon>Eukaryota</taxon>
        <taxon>Fungi</taxon>
        <taxon>Dikarya</taxon>
        <taxon>Ascomycota</taxon>
        <taxon>Pezizomycotina</taxon>
        <taxon>Eurotiomycetes</taxon>
        <taxon>Chaetothyriomycetidae</taxon>
        <taxon>Chaetothyriales</taxon>
        <taxon>Herpotrichiellaceae</taxon>
        <taxon>Exophiala</taxon>
    </lineage>
</organism>
<feature type="transmembrane region" description="Helical" evidence="6">
    <location>
        <begin position="169"/>
        <end position="191"/>
    </location>
</feature>
<dbReference type="InterPro" id="IPR036259">
    <property type="entry name" value="MFS_trans_sf"/>
</dbReference>
<feature type="transmembrane region" description="Helical" evidence="6">
    <location>
        <begin position="436"/>
        <end position="457"/>
    </location>
</feature>
<evidence type="ECO:0000259" key="7">
    <source>
        <dbReference type="PROSITE" id="PS50850"/>
    </source>
</evidence>
<dbReference type="STRING" id="1182545.A0A072PHH7"/>
<evidence type="ECO:0000256" key="5">
    <source>
        <dbReference type="ARBA" id="ARBA00023136"/>
    </source>
</evidence>
<dbReference type="HOGENOM" id="CLU_001265_0_6_1"/>
<sequence length="467" mass="51393">MTETTPKIANSHHLEEAFAEDVELKVAAAVQEVEIDSAEEKKLRWKIDLYLMPALWDRSNLGNARVAGMYTDLGLNDQDYYHAVVTFQVGYLLAGTPSNMILVRVRPSLYIPALMFLWGTCAMCLGAIQNKGQLWAVRFLLGITEAGFAPGVFFLISSWYKREEQSKRFVFFLSASILSGAFGGIIAGIIAGNLDGAHGLPGWRWLFIVEGVLTVGIAFIAPFFLLDFPATSKKLTQEEKKLAIARLAKEQITSRNANVATKLSHWRAFVSAVTNWRLYFLAVPYMQLVGSSALAYFYPYLIQGLGYTAINAQFMTAPLYVVALAIAIPTSILADRFSAKRALFVATIMLLGAVFCGLATGIRAYVPRYVFLCFINSAIWTGSPIALSYATSCLGIVDTETRAISLGIINGLSQLAQVYGSALFPSKDAPEYLKGFGTYTGLFTMGTAIAFTGHFLLKRYPYRADFE</sequence>
<dbReference type="OrthoDB" id="2985014at2759"/>
<dbReference type="InterPro" id="IPR011701">
    <property type="entry name" value="MFS"/>
</dbReference>
<dbReference type="PANTHER" id="PTHR43791">
    <property type="entry name" value="PERMEASE-RELATED"/>
    <property type="match status" value="1"/>
</dbReference>
<dbReference type="RefSeq" id="XP_013262189.1">
    <property type="nucleotide sequence ID" value="XM_013406735.1"/>
</dbReference>
<dbReference type="Proteomes" id="UP000027920">
    <property type="component" value="Unassembled WGS sequence"/>
</dbReference>
<feature type="transmembrane region" description="Helical" evidence="6">
    <location>
        <begin position="342"/>
        <end position="363"/>
    </location>
</feature>
<dbReference type="GeneID" id="25279376"/>
<dbReference type="FunFam" id="1.20.1250.20:FF:000057">
    <property type="entry name" value="MFS general substrate transporter"/>
    <property type="match status" value="1"/>
</dbReference>
<evidence type="ECO:0000256" key="6">
    <source>
        <dbReference type="SAM" id="Phobius"/>
    </source>
</evidence>
<feature type="transmembrane region" description="Helical" evidence="6">
    <location>
        <begin position="403"/>
        <end position="424"/>
    </location>
</feature>
<evidence type="ECO:0000313" key="9">
    <source>
        <dbReference type="Proteomes" id="UP000027920"/>
    </source>
</evidence>
<evidence type="ECO:0000256" key="3">
    <source>
        <dbReference type="ARBA" id="ARBA00022692"/>
    </source>
</evidence>
<dbReference type="Pfam" id="PF07690">
    <property type="entry name" value="MFS_1"/>
    <property type="match status" value="1"/>
</dbReference>
<accession>A0A072PHH7</accession>
<evidence type="ECO:0000256" key="4">
    <source>
        <dbReference type="ARBA" id="ARBA00022989"/>
    </source>
</evidence>
<feature type="transmembrane region" description="Helical" evidence="6">
    <location>
        <begin position="135"/>
        <end position="157"/>
    </location>
</feature>
<gene>
    <name evidence="8" type="ORF">A1O9_04445</name>
</gene>
<keyword evidence="4 6" id="KW-1133">Transmembrane helix</keyword>
<feature type="transmembrane region" description="Helical" evidence="6">
    <location>
        <begin position="369"/>
        <end position="391"/>
    </location>
</feature>
<feature type="transmembrane region" description="Helical" evidence="6">
    <location>
        <begin position="278"/>
        <end position="298"/>
    </location>
</feature>
<feature type="transmembrane region" description="Helical" evidence="6">
    <location>
        <begin position="203"/>
        <end position="226"/>
    </location>
</feature>
<dbReference type="Gene3D" id="1.20.1250.20">
    <property type="entry name" value="MFS general substrate transporter like domains"/>
    <property type="match status" value="2"/>
</dbReference>
<dbReference type="SUPFAM" id="SSF103473">
    <property type="entry name" value="MFS general substrate transporter"/>
    <property type="match status" value="1"/>
</dbReference>
<evidence type="ECO:0000256" key="2">
    <source>
        <dbReference type="ARBA" id="ARBA00022448"/>
    </source>
</evidence>
<keyword evidence="2" id="KW-0813">Transport</keyword>
<dbReference type="GO" id="GO:0016020">
    <property type="term" value="C:membrane"/>
    <property type="evidence" value="ECO:0007669"/>
    <property type="project" value="UniProtKB-SubCell"/>
</dbReference>
<proteinExistence type="predicted"/>
<dbReference type="PANTHER" id="PTHR43791:SF38">
    <property type="entry name" value="MAJOR FACILITATOR SUPERFAMILY (MFS) PROFILE DOMAIN-CONTAINING PROTEIN"/>
    <property type="match status" value="1"/>
</dbReference>